<dbReference type="AlphaFoldDB" id="A0A9Q3JPI7"/>
<dbReference type="GO" id="GO:0015074">
    <property type="term" value="P:DNA integration"/>
    <property type="evidence" value="ECO:0007669"/>
    <property type="project" value="InterPro"/>
</dbReference>
<dbReference type="InterPro" id="IPR050951">
    <property type="entry name" value="Retrovirus_Pol_polyprotein"/>
</dbReference>
<dbReference type="PANTHER" id="PTHR37984">
    <property type="entry name" value="PROTEIN CBG26694"/>
    <property type="match status" value="1"/>
</dbReference>
<dbReference type="EMBL" id="AVOT02077353">
    <property type="protein sequence ID" value="MBW0565389.1"/>
    <property type="molecule type" value="Genomic_DNA"/>
</dbReference>
<comment type="caution">
    <text evidence="3">The sequence shown here is derived from an EMBL/GenBank/DDBJ whole genome shotgun (WGS) entry which is preliminary data.</text>
</comment>
<dbReference type="InterPro" id="IPR001584">
    <property type="entry name" value="Integrase_cat-core"/>
</dbReference>
<dbReference type="InterPro" id="IPR036397">
    <property type="entry name" value="RNaseH_sf"/>
</dbReference>
<evidence type="ECO:0000259" key="2">
    <source>
        <dbReference type="PROSITE" id="PS50994"/>
    </source>
</evidence>
<dbReference type="GO" id="GO:0003723">
    <property type="term" value="F:RNA binding"/>
    <property type="evidence" value="ECO:0007669"/>
    <property type="project" value="UniProtKB-KW"/>
</dbReference>
<proteinExistence type="predicted"/>
<protein>
    <recommendedName>
        <fullName evidence="2">Integrase catalytic domain-containing protein</fullName>
    </recommendedName>
</protein>
<dbReference type="GO" id="GO:0005634">
    <property type="term" value="C:nucleus"/>
    <property type="evidence" value="ECO:0007669"/>
    <property type="project" value="UniProtKB-ARBA"/>
</dbReference>
<name>A0A9Q3JPI7_9BASI</name>
<keyword evidence="1" id="KW-0694">RNA-binding</keyword>
<keyword evidence="4" id="KW-1185">Reference proteome</keyword>
<organism evidence="3 4">
    <name type="scientific">Austropuccinia psidii MF-1</name>
    <dbReference type="NCBI Taxonomy" id="1389203"/>
    <lineage>
        <taxon>Eukaryota</taxon>
        <taxon>Fungi</taxon>
        <taxon>Dikarya</taxon>
        <taxon>Basidiomycota</taxon>
        <taxon>Pucciniomycotina</taxon>
        <taxon>Pucciniomycetes</taxon>
        <taxon>Pucciniales</taxon>
        <taxon>Sphaerophragmiaceae</taxon>
        <taxon>Austropuccinia</taxon>
    </lineage>
</organism>
<dbReference type="Gene3D" id="3.30.420.10">
    <property type="entry name" value="Ribonuclease H-like superfamily/Ribonuclease H"/>
    <property type="match status" value="1"/>
</dbReference>
<gene>
    <name evidence="3" type="ORF">O181_105104</name>
</gene>
<dbReference type="OrthoDB" id="3158924at2759"/>
<dbReference type="Proteomes" id="UP000765509">
    <property type="component" value="Unassembled WGS sequence"/>
</dbReference>
<dbReference type="PANTHER" id="PTHR37984:SF15">
    <property type="entry name" value="INTEGRASE CATALYTIC DOMAIN-CONTAINING PROTEIN"/>
    <property type="match status" value="1"/>
</dbReference>
<dbReference type="PROSITE" id="PS50994">
    <property type="entry name" value="INTEGRASE"/>
    <property type="match status" value="1"/>
</dbReference>
<evidence type="ECO:0000313" key="3">
    <source>
        <dbReference type="EMBL" id="MBW0565389.1"/>
    </source>
</evidence>
<dbReference type="InterPro" id="IPR012337">
    <property type="entry name" value="RNaseH-like_sf"/>
</dbReference>
<sequence>MDTALLIWNRVVSWTGIFTNILSDRDPKFTSALWTNLHQLFGTNLSFSTAYHPQTDGLAERMIKTLEEMVRRFCAYVLEFKDFDGFTHDWCTLLPELELEYKTLIHASTNQTPATLAKGWNPKLPQYSLRKDLIEIHPTAASFRGILNKSRKHAVRCMEDSFAYAKDKWDNSHATLDFKVGDLVLVSNTNFNNIKGCKKLKDSFAGTFVIKALHGENAVEVELSEELSKSILHFQ</sequence>
<feature type="domain" description="Integrase catalytic" evidence="2">
    <location>
        <begin position="1"/>
        <end position="121"/>
    </location>
</feature>
<evidence type="ECO:0000313" key="4">
    <source>
        <dbReference type="Proteomes" id="UP000765509"/>
    </source>
</evidence>
<accession>A0A9Q3JPI7</accession>
<reference evidence="3" key="1">
    <citation type="submission" date="2021-03" db="EMBL/GenBank/DDBJ databases">
        <title>Draft genome sequence of rust myrtle Austropuccinia psidii MF-1, a brazilian biotype.</title>
        <authorList>
            <person name="Quecine M.C."/>
            <person name="Pachon D.M.R."/>
            <person name="Bonatelli M.L."/>
            <person name="Correr F.H."/>
            <person name="Franceschini L.M."/>
            <person name="Leite T.F."/>
            <person name="Margarido G.R.A."/>
            <person name="Almeida C.A."/>
            <person name="Ferrarezi J.A."/>
            <person name="Labate C.A."/>
        </authorList>
    </citation>
    <scope>NUCLEOTIDE SEQUENCE</scope>
    <source>
        <strain evidence="3">MF-1</strain>
    </source>
</reference>
<dbReference type="SUPFAM" id="SSF53098">
    <property type="entry name" value="Ribonuclease H-like"/>
    <property type="match status" value="1"/>
</dbReference>
<evidence type="ECO:0000256" key="1">
    <source>
        <dbReference type="ARBA" id="ARBA00022884"/>
    </source>
</evidence>